<feature type="domain" description="Signal transduction histidine kinase internal region" evidence="2">
    <location>
        <begin position="172"/>
        <end position="241"/>
    </location>
</feature>
<evidence type="ECO:0000313" key="3">
    <source>
        <dbReference type="EMBL" id="TCD00104.1"/>
    </source>
</evidence>
<comment type="caution">
    <text evidence="3">The sequence shown here is derived from an EMBL/GenBank/DDBJ whole genome shotgun (WGS) entry which is preliminary data.</text>
</comment>
<evidence type="ECO:0000259" key="2">
    <source>
        <dbReference type="Pfam" id="PF06580"/>
    </source>
</evidence>
<organism evidence="3 4">
    <name type="scientific">Pedobacter psychroterrae</name>
    <dbReference type="NCBI Taxonomy" id="2530453"/>
    <lineage>
        <taxon>Bacteria</taxon>
        <taxon>Pseudomonadati</taxon>
        <taxon>Bacteroidota</taxon>
        <taxon>Sphingobacteriia</taxon>
        <taxon>Sphingobacteriales</taxon>
        <taxon>Sphingobacteriaceae</taxon>
        <taxon>Pedobacter</taxon>
    </lineage>
</organism>
<keyword evidence="4" id="KW-1185">Reference proteome</keyword>
<protein>
    <submittedName>
        <fullName evidence="3">Histidine kinase</fullName>
    </submittedName>
</protein>
<accession>A0A4R0NLB8</accession>
<dbReference type="PANTHER" id="PTHR34220">
    <property type="entry name" value="SENSOR HISTIDINE KINASE YPDA"/>
    <property type="match status" value="1"/>
</dbReference>
<dbReference type="GO" id="GO:0000155">
    <property type="term" value="F:phosphorelay sensor kinase activity"/>
    <property type="evidence" value="ECO:0007669"/>
    <property type="project" value="InterPro"/>
</dbReference>
<dbReference type="InterPro" id="IPR050640">
    <property type="entry name" value="Bact_2-comp_sensor_kinase"/>
</dbReference>
<gene>
    <name evidence="3" type="ORF">EZ437_15410</name>
</gene>
<dbReference type="OrthoDB" id="632060at2"/>
<dbReference type="Pfam" id="PF06580">
    <property type="entry name" value="His_kinase"/>
    <property type="match status" value="1"/>
</dbReference>
<feature type="transmembrane region" description="Helical" evidence="1">
    <location>
        <begin position="21"/>
        <end position="40"/>
    </location>
</feature>
<keyword evidence="3" id="KW-0808">Transferase</keyword>
<dbReference type="PANTHER" id="PTHR34220:SF7">
    <property type="entry name" value="SENSOR HISTIDINE KINASE YPDA"/>
    <property type="match status" value="1"/>
</dbReference>
<name>A0A4R0NLB8_9SPHI</name>
<feature type="transmembrane region" description="Helical" evidence="1">
    <location>
        <begin position="85"/>
        <end position="108"/>
    </location>
</feature>
<feature type="transmembrane region" description="Helical" evidence="1">
    <location>
        <begin position="60"/>
        <end position="78"/>
    </location>
</feature>
<proteinExistence type="predicted"/>
<dbReference type="RefSeq" id="WP_131596959.1">
    <property type="nucleotide sequence ID" value="NZ_SJSL01000004.1"/>
</dbReference>
<keyword evidence="1" id="KW-1133">Transmembrane helix</keyword>
<dbReference type="GO" id="GO:0016020">
    <property type="term" value="C:membrane"/>
    <property type="evidence" value="ECO:0007669"/>
    <property type="project" value="InterPro"/>
</dbReference>
<keyword evidence="1" id="KW-0812">Transmembrane</keyword>
<keyword evidence="3" id="KW-0418">Kinase</keyword>
<reference evidence="3 4" key="1">
    <citation type="submission" date="2019-02" db="EMBL/GenBank/DDBJ databases">
        <title>Pedobacter sp. RP-1-14 sp. nov., isolated from Arctic soil.</title>
        <authorList>
            <person name="Dahal R.H."/>
        </authorList>
    </citation>
    <scope>NUCLEOTIDE SEQUENCE [LARGE SCALE GENOMIC DNA]</scope>
    <source>
        <strain evidence="3 4">RP-1-14</strain>
    </source>
</reference>
<dbReference type="AlphaFoldDB" id="A0A4R0NLB8"/>
<dbReference type="InterPro" id="IPR010559">
    <property type="entry name" value="Sig_transdc_His_kin_internal"/>
</dbReference>
<dbReference type="EMBL" id="SJSL01000004">
    <property type="protein sequence ID" value="TCD00104.1"/>
    <property type="molecule type" value="Genomic_DNA"/>
</dbReference>
<keyword evidence="1" id="KW-0472">Membrane</keyword>
<evidence type="ECO:0000313" key="4">
    <source>
        <dbReference type="Proteomes" id="UP000293347"/>
    </source>
</evidence>
<feature type="transmembrane region" description="Helical" evidence="1">
    <location>
        <begin position="128"/>
        <end position="148"/>
    </location>
</feature>
<dbReference type="Proteomes" id="UP000293347">
    <property type="component" value="Unassembled WGS sequence"/>
</dbReference>
<sequence>MSVFVQLEINKKNRWVYFTKYRWVAHVGYWLWVLIFGTFLSVGVPITPSVIWNHFVLDNLLIATFYYIYCLFLIPYYFKRNKNFLFWTLVVGSYLLLTALDVIYHNTFVHLTYGNGYDQPKMLFWDQYIHNLGGYLINFLLFSMMLFFMEKNEENDTFVELEKEKKEIIQVKLDLLKTNISPDFMMRSLGQLKQASTIDDPATPEAILTFSDLLRYRLYRGKQKQTPVAVELEALCSFVHFIALNKTNNNLEVKLSIQGDAENKYLAPLALINIVELFCKLPAYALVDLQIIILIEETALFLEMSYGKKADETLISDLEEYGDNYKNLCGSSIKFHYENCEDERCLITLSLPITEDPETIEKK</sequence>
<evidence type="ECO:0000256" key="1">
    <source>
        <dbReference type="SAM" id="Phobius"/>
    </source>
</evidence>